<dbReference type="GO" id="GO:0008199">
    <property type="term" value="F:ferric iron binding"/>
    <property type="evidence" value="ECO:0007669"/>
    <property type="project" value="InterPro"/>
</dbReference>
<organism evidence="4 5">
    <name type="scientific">Anaeramoeba flamelloides</name>
    <dbReference type="NCBI Taxonomy" id="1746091"/>
    <lineage>
        <taxon>Eukaryota</taxon>
        <taxon>Metamonada</taxon>
        <taxon>Anaeramoebidae</taxon>
        <taxon>Anaeramoeba</taxon>
    </lineage>
</organism>
<proteinExistence type="inferred from homology"/>
<dbReference type="AlphaFoldDB" id="A0AAV7Z4H5"/>
<evidence type="ECO:0000256" key="1">
    <source>
        <dbReference type="ARBA" id="ARBA00008183"/>
    </source>
</evidence>
<keyword evidence="2" id="KW-0813">Transport</keyword>
<reference evidence="4" key="1">
    <citation type="submission" date="2022-08" db="EMBL/GenBank/DDBJ databases">
        <title>Novel sulphate-reducing endosymbionts in the free-living metamonad Anaeramoeba.</title>
        <authorList>
            <person name="Jerlstrom-Hultqvist J."/>
            <person name="Cepicka I."/>
            <person name="Gallot-Lavallee L."/>
            <person name="Salas-Leiva D."/>
            <person name="Curtis B.A."/>
            <person name="Zahonova K."/>
            <person name="Pipaliya S."/>
            <person name="Dacks J."/>
            <person name="Roger A.J."/>
        </authorList>
    </citation>
    <scope>NUCLEOTIDE SEQUENCE</scope>
    <source>
        <strain evidence="4">Busselton2</strain>
    </source>
</reference>
<comment type="caution">
    <text evidence="4">The sequence shown here is derived from an EMBL/GenBank/DDBJ whole genome shotgun (WGS) entry which is preliminary data.</text>
</comment>
<dbReference type="EMBL" id="JANTQA010000036">
    <property type="protein sequence ID" value="KAJ3435934.1"/>
    <property type="molecule type" value="Genomic_DNA"/>
</dbReference>
<gene>
    <name evidence="4" type="ORF">M0812_17976</name>
</gene>
<dbReference type="Gene3D" id="3.30.920.10">
    <property type="entry name" value="Frataxin/CyaY"/>
    <property type="match status" value="1"/>
</dbReference>
<dbReference type="Proteomes" id="UP001146793">
    <property type="component" value="Unassembled WGS sequence"/>
</dbReference>
<dbReference type="SUPFAM" id="SSF55387">
    <property type="entry name" value="Frataxin/Nqo15-like"/>
    <property type="match status" value="1"/>
</dbReference>
<dbReference type="GO" id="GO:0051537">
    <property type="term" value="F:2 iron, 2 sulfur cluster binding"/>
    <property type="evidence" value="ECO:0007669"/>
    <property type="project" value="TreeGrafter"/>
</dbReference>
<evidence type="ECO:0000256" key="3">
    <source>
        <dbReference type="ARBA" id="ARBA00023004"/>
    </source>
</evidence>
<dbReference type="GO" id="GO:0005739">
    <property type="term" value="C:mitochondrion"/>
    <property type="evidence" value="ECO:0007669"/>
    <property type="project" value="TreeGrafter"/>
</dbReference>
<dbReference type="InterPro" id="IPR036524">
    <property type="entry name" value="Frataxin/CyaY_sf"/>
</dbReference>
<evidence type="ECO:0000313" key="5">
    <source>
        <dbReference type="Proteomes" id="UP001146793"/>
    </source>
</evidence>
<evidence type="ECO:0000313" key="4">
    <source>
        <dbReference type="EMBL" id="KAJ3435934.1"/>
    </source>
</evidence>
<sequence>MIESSSIEIFSTTLEETFSSQGTNFSEIERESPSKKMISEQYQPIYSEDRHTLVNFSQLAEKKLKDLLSYLKQFEDDFLSYDENYETFLEKGLLSIFFSLKGNYVINKHSGTQKIWFVSPLSGNDTFFYDPKVSNWINNRGQYLDQMLENELAFIVGKH</sequence>
<comment type="similarity">
    <text evidence="1">Belongs to the frataxin family.</text>
</comment>
<keyword evidence="2" id="KW-0406">Ion transport</keyword>
<dbReference type="GO" id="GO:0034986">
    <property type="term" value="F:iron chaperone activity"/>
    <property type="evidence" value="ECO:0007669"/>
    <property type="project" value="TreeGrafter"/>
</dbReference>
<dbReference type="GO" id="GO:0004322">
    <property type="term" value="F:ferroxidase activity"/>
    <property type="evidence" value="ECO:0007669"/>
    <property type="project" value="TreeGrafter"/>
</dbReference>
<protein>
    <submittedName>
        <fullName evidence="4">Frataxin</fullName>
    </submittedName>
</protein>
<dbReference type="PROSITE" id="PS50810">
    <property type="entry name" value="FRATAXIN_2"/>
    <property type="match status" value="1"/>
</dbReference>
<dbReference type="PANTHER" id="PTHR16821:SF2">
    <property type="entry name" value="FRATAXIN, MITOCHONDRIAL"/>
    <property type="match status" value="1"/>
</dbReference>
<dbReference type="InterPro" id="IPR002908">
    <property type="entry name" value="Frataxin/CyaY"/>
</dbReference>
<accession>A0AAV7Z4H5</accession>
<keyword evidence="2" id="KW-0410">Iron transport</keyword>
<dbReference type="PANTHER" id="PTHR16821">
    <property type="entry name" value="FRATAXIN"/>
    <property type="match status" value="1"/>
</dbReference>
<dbReference type="GO" id="GO:0006879">
    <property type="term" value="P:intracellular iron ion homeostasis"/>
    <property type="evidence" value="ECO:0007669"/>
    <property type="project" value="TreeGrafter"/>
</dbReference>
<dbReference type="SMART" id="SM01219">
    <property type="entry name" value="Frataxin_Cyay"/>
    <property type="match status" value="1"/>
</dbReference>
<name>A0AAV7Z4H5_9EUKA</name>
<dbReference type="GO" id="GO:0016226">
    <property type="term" value="P:iron-sulfur cluster assembly"/>
    <property type="evidence" value="ECO:0007669"/>
    <property type="project" value="InterPro"/>
</dbReference>
<dbReference type="GO" id="GO:0006826">
    <property type="term" value="P:iron ion transport"/>
    <property type="evidence" value="ECO:0007669"/>
    <property type="project" value="UniProtKB-KW"/>
</dbReference>
<evidence type="ECO:0000256" key="2">
    <source>
        <dbReference type="ARBA" id="ARBA00022496"/>
    </source>
</evidence>
<dbReference type="GO" id="GO:0008198">
    <property type="term" value="F:ferrous iron binding"/>
    <property type="evidence" value="ECO:0007669"/>
    <property type="project" value="TreeGrafter"/>
</dbReference>
<dbReference type="Pfam" id="PF01491">
    <property type="entry name" value="Frataxin_Cyay"/>
    <property type="match status" value="1"/>
</dbReference>
<keyword evidence="3" id="KW-0408">Iron</keyword>